<evidence type="ECO:0000313" key="4">
    <source>
        <dbReference type="Proteomes" id="UP000591131"/>
    </source>
</evidence>
<feature type="compositionally biased region" description="Polar residues" evidence="1">
    <location>
        <begin position="1167"/>
        <end position="1179"/>
    </location>
</feature>
<dbReference type="EMBL" id="JAAPAO010000280">
    <property type="protein sequence ID" value="KAF4664741.1"/>
    <property type="molecule type" value="Genomic_DNA"/>
</dbReference>
<proteinExistence type="predicted"/>
<feature type="region of interest" description="Disordered" evidence="1">
    <location>
        <begin position="1013"/>
        <end position="1035"/>
    </location>
</feature>
<dbReference type="InterPro" id="IPR007751">
    <property type="entry name" value="DUF676_lipase-like"/>
</dbReference>
<comment type="caution">
    <text evidence="3">The sequence shown here is derived from an EMBL/GenBank/DDBJ whole genome shotgun (WGS) entry which is preliminary data.</text>
</comment>
<feature type="compositionally biased region" description="Low complexity" evidence="1">
    <location>
        <begin position="974"/>
        <end position="994"/>
    </location>
</feature>
<evidence type="ECO:0000259" key="2">
    <source>
        <dbReference type="Pfam" id="PF05057"/>
    </source>
</evidence>
<reference evidence="3 4" key="1">
    <citation type="submission" date="2020-04" db="EMBL/GenBank/DDBJ databases">
        <title>Perkinsus chesapeaki whole genome sequence.</title>
        <authorList>
            <person name="Bogema D.R."/>
        </authorList>
    </citation>
    <scope>NUCLEOTIDE SEQUENCE [LARGE SCALE GENOMIC DNA]</scope>
    <source>
        <strain evidence="3">ATCC PRA-425</strain>
    </source>
</reference>
<dbReference type="SUPFAM" id="SSF53474">
    <property type="entry name" value="alpha/beta-Hydrolases"/>
    <property type="match status" value="1"/>
</dbReference>
<evidence type="ECO:0000313" key="3">
    <source>
        <dbReference type="EMBL" id="KAF4664741.1"/>
    </source>
</evidence>
<dbReference type="InterPro" id="IPR044294">
    <property type="entry name" value="Lipase-like"/>
</dbReference>
<dbReference type="InterPro" id="IPR029058">
    <property type="entry name" value="AB_hydrolase_fold"/>
</dbReference>
<dbReference type="PANTHER" id="PTHR12482:SF62">
    <property type="entry name" value="LIPASE ROG1-RELATED"/>
    <property type="match status" value="1"/>
</dbReference>
<feature type="domain" description="DUF676" evidence="2">
    <location>
        <begin position="723"/>
        <end position="917"/>
    </location>
</feature>
<organism evidence="3 4">
    <name type="scientific">Perkinsus chesapeaki</name>
    <name type="common">Clam parasite</name>
    <name type="synonym">Perkinsus andrewsi</name>
    <dbReference type="NCBI Taxonomy" id="330153"/>
    <lineage>
        <taxon>Eukaryota</taxon>
        <taxon>Sar</taxon>
        <taxon>Alveolata</taxon>
        <taxon>Perkinsozoa</taxon>
        <taxon>Perkinsea</taxon>
        <taxon>Perkinsida</taxon>
        <taxon>Perkinsidae</taxon>
        <taxon>Perkinsus</taxon>
    </lineage>
</organism>
<accession>A0A7J6M0X7</accession>
<name>A0A7J6M0X7_PERCH</name>
<dbReference type="Gene3D" id="3.40.50.1820">
    <property type="entry name" value="alpha/beta hydrolase"/>
    <property type="match status" value="1"/>
</dbReference>
<gene>
    <name evidence="3" type="ORF">FOL47_004976</name>
</gene>
<keyword evidence="4" id="KW-1185">Reference proteome</keyword>
<evidence type="ECO:0000256" key="1">
    <source>
        <dbReference type="SAM" id="MobiDB-lite"/>
    </source>
</evidence>
<dbReference type="Proteomes" id="UP000591131">
    <property type="component" value="Unassembled WGS sequence"/>
</dbReference>
<protein>
    <recommendedName>
        <fullName evidence="2">DUF676 domain-containing protein</fullName>
    </recommendedName>
</protein>
<dbReference type="OrthoDB" id="273452at2759"/>
<feature type="region of interest" description="Disordered" evidence="1">
    <location>
        <begin position="965"/>
        <end position="999"/>
    </location>
</feature>
<feature type="region of interest" description="Disordered" evidence="1">
    <location>
        <begin position="490"/>
        <end position="529"/>
    </location>
</feature>
<feature type="region of interest" description="Disordered" evidence="1">
    <location>
        <begin position="1164"/>
        <end position="1206"/>
    </location>
</feature>
<feature type="compositionally biased region" description="Low complexity" evidence="1">
    <location>
        <begin position="1186"/>
        <end position="1199"/>
    </location>
</feature>
<dbReference type="PANTHER" id="PTHR12482">
    <property type="entry name" value="LIPASE ROG1-RELATED-RELATED"/>
    <property type="match status" value="1"/>
</dbReference>
<sequence length="1206" mass="132488">APPSRPSQNYQVAGGVYVPVNNTTAATNGNVTVISGGETTLERVVSGGGTIPIPTARPIAIVIARLMNAAVGGYKLLALSSNKPFNMWVELMLPSGEWIWLEMVIGTKRGYRNAAITLKVPQKEPISGLRISSLTMVQMSYCWSLPDAWKQWLIESGRPYAVQFSVDEGGNTGGDDRCLLVSCRTVHELDVLLLAVERRIAGKIEDFSEKFTVLILEHRTGGWEKKLLKIAKGWLLVYDSRDEEGSWLLDSVQLSDSLTIRSLSDSGNLLPSPLGRRRHENETIDYNIQLSKKLFLDVEEVIDLDLFKNVARKMVILLPRSSGERDRLVTALRLAMSVEPLPRPVSCVREQLESRVQRLIGEVEELKSELLLSRKLDRKDLLPSSANVTSSLMPIKLDGGQDSLLEALQDGASKMVDSIKTSLSPGPEFAALRDDEEHHTDNSIYLRRPHGNIAFSRAFTVSESPTVKYAPRRHQSGDLAARLQKTADVASARLSSPVIETAARRKSTGSSLGKPRSRRGTPSSSPALDNLLAQPIHADPHGSPTVDESFAVLPLAGIEPARDPVPEVEFTPHGELGELADLSALYDEVGNPIAEFDGEERHFDDSQKVEGPGIVPESLVGELTRMPTGELVALIRRVIELRPDVAVALFVGFTPPVALTAPRRRRPHLEGVNEWRKKHYVFLQPIRLLRGEHVNNLFVIIDIISDFVLPPQEVDCPDEPAKHGIWGHNSDLLAVREALLSQCKTRLSESSGLYVDPTTKEEIQVITVISNVNTGKTHDGAKEGGENLFRLVEDTCEAGSYISLIGHSLGGLYCRAALRLLAAQPSRYPYADPSETIGSLGLVPVNYISFATPHLGLREMPAVVQFGALVVSGKTGSDLLLRSDTLGEWLIDEDALRGLALCKRRIVYANVANDLMVGPWTSAISDGFPEEVSMRCRAHPRQPVEVSQEVLDTFRAYRASGIRMRGEVSKPAMKRGASSNSSSRSARKNSSVRSFSVREMNSSTLSAPARLFDSEAGDGSFDDSSDSGEMKGEEVTLPKMKKNKKCLKNLNCEQLAKLRRMIKALETLEWTPYPCDWRYSLSFDYKLSGSSESIGTNNSEESASKWERYLVYYRKPRIENPGNGAHLKIINIDVSKSGAGDSVLAHMASNRFLWLPSADVDAEDGSPCTTQSTETSTKHSASKVLARAPTTAISPPSSSRRYKMSL</sequence>
<dbReference type="AlphaFoldDB" id="A0A7J6M0X7"/>
<feature type="non-terminal residue" evidence="3">
    <location>
        <position position="1"/>
    </location>
</feature>
<dbReference type="Pfam" id="PF05057">
    <property type="entry name" value="DUF676"/>
    <property type="match status" value="1"/>
</dbReference>